<dbReference type="EMBL" id="JAHRIQ010051746">
    <property type="protein sequence ID" value="MEQ2238405.1"/>
    <property type="molecule type" value="Genomic_DNA"/>
</dbReference>
<evidence type="ECO:0000313" key="2">
    <source>
        <dbReference type="EMBL" id="MEQ2238405.1"/>
    </source>
</evidence>
<comment type="caution">
    <text evidence="2">The sequence shown here is derived from an EMBL/GenBank/DDBJ whole genome shotgun (WGS) entry which is preliminary data.</text>
</comment>
<dbReference type="Proteomes" id="UP001482620">
    <property type="component" value="Unassembled WGS sequence"/>
</dbReference>
<organism evidence="2 3">
    <name type="scientific">Ilyodon furcidens</name>
    <name type="common">goldbreast splitfin</name>
    <dbReference type="NCBI Taxonomy" id="33524"/>
    <lineage>
        <taxon>Eukaryota</taxon>
        <taxon>Metazoa</taxon>
        <taxon>Chordata</taxon>
        <taxon>Craniata</taxon>
        <taxon>Vertebrata</taxon>
        <taxon>Euteleostomi</taxon>
        <taxon>Actinopterygii</taxon>
        <taxon>Neopterygii</taxon>
        <taxon>Teleostei</taxon>
        <taxon>Neoteleostei</taxon>
        <taxon>Acanthomorphata</taxon>
        <taxon>Ovalentaria</taxon>
        <taxon>Atherinomorphae</taxon>
        <taxon>Cyprinodontiformes</taxon>
        <taxon>Goodeidae</taxon>
        <taxon>Ilyodon</taxon>
    </lineage>
</organism>
<proteinExistence type="predicted"/>
<accession>A0ABV0TZP5</accession>
<reference evidence="2 3" key="1">
    <citation type="submission" date="2021-06" db="EMBL/GenBank/DDBJ databases">
        <authorList>
            <person name="Palmer J.M."/>
        </authorList>
    </citation>
    <scope>NUCLEOTIDE SEQUENCE [LARGE SCALE GENOMIC DNA]</scope>
    <source>
        <strain evidence="3">if_2019</strain>
        <tissue evidence="2">Muscle</tissue>
    </source>
</reference>
<gene>
    <name evidence="2" type="ORF">ILYODFUR_032763</name>
</gene>
<keyword evidence="3" id="KW-1185">Reference proteome</keyword>
<evidence type="ECO:0000313" key="3">
    <source>
        <dbReference type="Proteomes" id="UP001482620"/>
    </source>
</evidence>
<evidence type="ECO:0000256" key="1">
    <source>
        <dbReference type="SAM" id="MobiDB-lite"/>
    </source>
</evidence>
<sequence>MLTSSGRLWSFTIQTAASFLSASPVPHPAHFRTSESHFISSGWAVVQIIIPVNHFIHKKHYIYDILADTINAGSFAVDRSFEVEDFSLPSSSEVKKGFMEPSRPEPSQFELPTQ</sequence>
<protein>
    <submittedName>
        <fullName evidence="2">Uncharacterized protein</fullName>
    </submittedName>
</protein>
<feature type="region of interest" description="Disordered" evidence="1">
    <location>
        <begin position="93"/>
        <end position="114"/>
    </location>
</feature>
<name>A0ABV0TZP5_9TELE</name>